<gene>
    <name evidence="2" type="ORF">BDP27DRAFT_1429251</name>
</gene>
<evidence type="ECO:0000256" key="1">
    <source>
        <dbReference type="SAM" id="SignalP"/>
    </source>
</evidence>
<protein>
    <submittedName>
        <fullName evidence="2">Uncharacterized protein</fullName>
    </submittedName>
</protein>
<evidence type="ECO:0000313" key="3">
    <source>
        <dbReference type="Proteomes" id="UP000772434"/>
    </source>
</evidence>
<dbReference type="Proteomes" id="UP000772434">
    <property type="component" value="Unassembled WGS sequence"/>
</dbReference>
<comment type="caution">
    <text evidence="2">The sequence shown here is derived from an EMBL/GenBank/DDBJ whole genome shotgun (WGS) entry which is preliminary data.</text>
</comment>
<accession>A0A9P5TZ38</accession>
<keyword evidence="1" id="KW-0732">Signal</keyword>
<dbReference type="AlphaFoldDB" id="A0A9P5TZ38"/>
<keyword evidence="3" id="KW-1185">Reference proteome</keyword>
<feature type="signal peptide" evidence="1">
    <location>
        <begin position="1"/>
        <end position="19"/>
    </location>
</feature>
<evidence type="ECO:0000313" key="2">
    <source>
        <dbReference type="EMBL" id="KAF9061140.1"/>
    </source>
</evidence>
<reference evidence="2" key="1">
    <citation type="submission" date="2020-11" db="EMBL/GenBank/DDBJ databases">
        <authorList>
            <consortium name="DOE Joint Genome Institute"/>
            <person name="Ahrendt S."/>
            <person name="Riley R."/>
            <person name="Andreopoulos W."/>
            <person name="Labutti K."/>
            <person name="Pangilinan J."/>
            <person name="Ruiz-Duenas F.J."/>
            <person name="Barrasa J.M."/>
            <person name="Sanchez-Garcia M."/>
            <person name="Camarero S."/>
            <person name="Miyauchi S."/>
            <person name="Serrano A."/>
            <person name="Linde D."/>
            <person name="Babiker R."/>
            <person name="Drula E."/>
            <person name="Ayuso-Fernandez I."/>
            <person name="Pacheco R."/>
            <person name="Padilla G."/>
            <person name="Ferreira P."/>
            <person name="Barriuso J."/>
            <person name="Kellner H."/>
            <person name="Castanera R."/>
            <person name="Alfaro M."/>
            <person name="Ramirez L."/>
            <person name="Pisabarro A.G."/>
            <person name="Kuo A."/>
            <person name="Tritt A."/>
            <person name="Lipzen A."/>
            <person name="He G."/>
            <person name="Yan M."/>
            <person name="Ng V."/>
            <person name="Cullen D."/>
            <person name="Martin F."/>
            <person name="Rosso M.-N."/>
            <person name="Henrissat B."/>
            <person name="Hibbett D."/>
            <person name="Martinez A.T."/>
            <person name="Grigoriev I.V."/>
        </authorList>
    </citation>
    <scope>NUCLEOTIDE SEQUENCE</scope>
    <source>
        <strain evidence="2">AH 40177</strain>
    </source>
</reference>
<organism evidence="2 3">
    <name type="scientific">Rhodocollybia butyracea</name>
    <dbReference type="NCBI Taxonomy" id="206335"/>
    <lineage>
        <taxon>Eukaryota</taxon>
        <taxon>Fungi</taxon>
        <taxon>Dikarya</taxon>
        <taxon>Basidiomycota</taxon>
        <taxon>Agaricomycotina</taxon>
        <taxon>Agaricomycetes</taxon>
        <taxon>Agaricomycetidae</taxon>
        <taxon>Agaricales</taxon>
        <taxon>Marasmiineae</taxon>
        <taxon>Omphalotaceae</taxon>
        <taxon>Rhodocollybia</taxon>
    </lineage>
</organism>
<name>A0A9P5TZ38_9AGAR</name>
<sequence>MRSNIFMATVTLVLVAVQAAPLLNGINNGIVERNPESTGHVNDNAEVKFDFFSAFPESFT</sequence>
<dbReference type="EMBL" id="JADNRY010000212">
    <property type="protein sequence ID" value="KAF9061140.1"/>
    <property type="molecule type" value="Genomic_DNA"/>
</dbReference>
<proteinExistence type="predicted"/>
<feature type="chain" id="PRO_5040338202" evidence="1">
    <location>
        <begin position="20"/>
        <end position="60"/>
    </location>
</feature>